<evidence type="ECO:0000313" key="2">
    <source>
        <dbReference type="EMBL" id="MBW0558055.1"/>
    </source>
</evidence>
<dbReference type="InterPro" id="IPR043502">
    <property type="entry name" value="DNA/RNA_pol_sf"/>
</dbReference>
<feature type="domain" description="Reverse transcriptase Ty1/copia-type" evidence="1">
    <location>
        <begin position="4"/>
        <end position="144"/>
    </location>
</feature>
<protein>
    <recommendedName>
        <fullName evidence="1">Reverse transcriptase Ty1/copia-type domain-containing protein</fullName>
    </recommendedName>
</protein>
<dbReference type="Proteomes" id="UP000765509">
    <property type="component" value="Unassembled WGS sequence"/>
</dbReference>
<dbReference type="AlphaFoldDB" id="A0A9Q3JA88"/>
<accession>A0A9Q3JA88</accession>
<evidence type="ECO:0000313" key="3">
    <source>
        <dbReference type="Proteomes" id="UP000765509"/>
    </source>
</evidence>
<proteinExistence type="predicted"/>
<dbReference type="SUPFAM" id="SSF56672">
    <property type="entry name" value="DNA/RNA polymerases"/>
    <property type="match status" value="1"/>
</dbReference>
<comment type="caution">
    <text evidence="2">The sequence shown here is derived from an EMBL/GenBank/DDBJ whole genome shotgun (WGS) entry which is preliminary data.</text>
</comment>
<dbReference type="OrthoDB" id="3054497at2759"/>
<name>A0A9Q3JA88_9BASI</name>
<organism evidence="2 3">
    <name type="scientific">Austropuccinia psidii MF-1</name>
    <dbReference type="NCBI Taxonomy" id="1389203"/>
    <lineage>
        <taxon>Eukaryota</taxon>
        <taxon>Fungi</taxon>
        <taxon>Dikarya</taxon>
        <taxon>Basidiomycota</taxon>
        <taxon>Pucciniomycotina</taxon>
        <taxon>Pucciniomycetes</taxon>
        <taxon>Pucciniales</taxon>
        <taxon>Sphaerophragmiaceae</taxon>
        <taxon>Austropuccinia</taxon>
    </lineage>
</organism>
<gene>
    <name evidence="2" type="ORF">O181_097770</name>
</gene>
<dbReference type="EMBL" id="AVOT02066186">
    <property type="protein sequence ID" value="MBW0558055.1"/>
    <property type="molecule type" value="Genomic_DNA"/>
</dbReference>
<reference evidence="2" key="1">
    <citation type="submission" date="2021-03" db="EMBL/GenBank/DDBJ databases">
        <title>Draft genome sequence of rust myrtle Austropuccinia psidii MF-1, a brazilian biotype.</title>
        <authorList>
            <person name="Quecine M.C."/>
            <person name="Pachon D.M.R."/>
            <person name="Bonatelli M.L."/>
            <person name="Correr F.H."/>
            <person name="Franceschini L.M."/>
            <person name="Leite T.F."/>
            <person name="Margarido G.R.A."/>
            <person name="Almeida C.A."/>
            <person name="Ferrarezi J.A."/>
            <person name="Labate C.A."/>
        </authorList>
    </citation>
    <scope>NUCLEOTIDE SEQUENCE</scope>
    <source>
        <strain evidence="2">MF-1</strain>
    </source>
</reference>
<keyword evidence="3" id="KW-1185">Reference proteome</keyword>
<dbReference type="Pfam" id="PF07727">
    <property type="entry name" value="RVT_2"/>
    <property type="match status" value="1"/>
</dbReference>
<dbReference type="InterPro" id="IPR013103">
    <property type="entry name" value="RVT_2"/>
</dbReference>
<evidence type="ECO:0000259" key="1">
    <source>
        <dbReference type="Pfam" id="PF07727"/>
    </source>
</evidence>
<sequence length="157" mass="18021">MKIPNFLAEHSSGKVWKLKKPLYGLKQSSRYWYLELANFLKSIRLLPSKANPCLLISNNERWECYVHIYVDDMTVASNKIQKFKSLIMKRFEMEDLGPANFVLGIKLTQDKAARKNFLLHTSYINNLLSEYSMSECKPVATPMVANSKISAASDTDH</sequence>